<comment type="caution">
    <text evidence="1">The sequence shown here is derived from an EMBL/GenBank/DDBJ whole genome shotgun (WGS) entry which is preliminary data.</text>
</comment>
<dbReference type="EMBL" id="CM042883">
    <property type="protein sequence ID" value="KAI4376486.1"/>
    <property type="molecule type" value="Genomic_DNA"/>
</dbReference>
<dbReference type="Proteomes" id="UP001057402">
    <property type="component" value="Chromosome 4"/>
</dbReference>
<gene>
    <name evidence="1" type="ORF">MLD38_014243</name>
</gene>
<accession>A0ACB9RBI5</accession>
<organism evidence="1 2">
    <name type="scientific">Melastoma candidum</name>
    <dbReference type="NCBI Taxonomy" id="119954"/>
    <lineage>
        <taxon>Eukaryota</taxon>
        <taxon>Viridiplantae</taxon>
        <taxon>Streptophyta</taxon>
        <taxon>Embryophyta</taxon>
        <taxon>Tracheophyta</taxon>
        <taxon>Spermatophyta</taxon>
        <taxon>Magnoliopsida</taxon>
        <taxon>eudicotyledons</taxon>
        <taxon>Gunneridae</taxon>
        <taxon>Pentapetalae</taxon>
        <taxon>rosids</taxon>
        <taxon>malvids</taxon>
        <taxon>Myrtales</taxon>
        <taxon>Melastomataceae</taxon>
        <taxon>Melastomatoideae</taxon>
        <taxon>Melastomateae</taxon>
        <taxon>Melastoma</taxon>
    </lineage>
</organism>
<protein>
    <submittedName>
        <fullName evidence="1">Uncharacterized protein</fullName>
    </submittedName>
</protein>
<name>A0ACB9RBI5_9MYRT</name>
<keyword evidence="2" id="KW-1185">Reference proteome</keyword>
<evidence type="ECO:0000313" key="1">
    <source>
        <dbReference type="EMBL" id="KAI4376486.1"/>
    </source>
</evidence>
<proteinExistence type="predicted"/>
<sequence length="187" mass="20111">MNFLCSSSSSSKHAGGSENPLRTLPAGTMNLFPRRESGVLELNHPRPLSLGSTEVAGVKEPKTAQLTIFYAGKVVVFDDFPPQKVKDVVMMASRASFVGAVGPTPADVPPPLKKSAPRPTETAACDLPIARRASLHRFLEKRKDRLTARAPYKKVGDASGWVEEGSRLRPSAVALCGPSNKHEIILL</sequence>
<reference evidence="2" key="1">
    <citation type="journal article" date="2023" name="Front. Plant Sci.">
        <title>Chromosomal-level genome assembly of Melastoma candidum provides insights into trichome evolution.</title>
        <authorList>
            <person name="Zhong Y."/>
            <person name="Wu W."/>
            <person name="Sun C."/>
            <person name="Zou P."/>
            <person name="Liu Y."/>
            <person name="Dai S."/>
            <person name="Zhou R."/>
        </authorList>
    </citation>
    <scope>NUCLEOTIDE SEQUENCE [LARGE SCALE GENOMIC DNA]</scope>
</reference>
<evidence type="ECO:0000313" key="2">
    <source>
        <dbReference type="Proteomes" id="UP001057402"/>
    </source>
</evidence>